<reference evidence="2 4" key="2">
    <citation type="journal article" date="2018" name="Plant J.">
        <title>The Physcomitrella patens chromosome-scale assembly reveals moss genome structure and evolution.</title>
        <authorList>
            <person name="Lang D."/>
            <person name="Ullrich K.K."/>
            <person name="Murat F."/>
            <person name="Fuchs J."/>
            <person name="Jenkins J."/>
            <person name="Haas F.B."/>
            <person name="Piednoel M."/>
            <person name="Gundlach H."/>
            <person name="Van Bel M."/>
            <person name="Meyberg R."/>
            <person name="Vives C."/>
            <person name="Morata J."/>
            <person name="Symeonidi A."/>
            <person name="Hiss M."/>
            <person name="Muchero W."/>
            <person name="Kamisugi Y."/>
            <person name="Saleh O."/>
            <person name="Blanc G."/>
            <person name="Decker E.L."/>
            <person name="van Gessel N."/>
            <person name="Grimwood J."/>
            <person name="Hayes R.D."/>
            <person name="Graham S.W."/>
            <person name="Gunter L.E."/>
            <person name="McDaniel S.F."/>
            <person name="Hoernstein S.N.W."/>
            <person name="Larsson A."/>
            <person name="Li F.W."/>
            <person name="Perroud P.F."/>
            <person name="Phillips J."/>
            <person name="Ranjan P."/>
            <person name="Rokshar D.S."/>
            <person name="Rothfels C.J."/>
            <person name="Schneider L."/>
            <person name="Shu S."/>
            <person name="Stevenson D.W."/>
            <person name="Thummler F."/>
            <person name="Tillich M."/>
            <person name="Villarreal Aguilar J.C."/>
            <person name="Widiez T."/>
            <person name="Wong G.K."/>
            <person name="Wymore A."/>
            <person name="Zhang Y."/>
            <person name="Zimmer A.D."/>
            <person name="Quatrano R.S."/>
            <person name="Mayer K.F.X."/>
            <person name="Goodstein D."/>
            <person name="Casacuberta J.M."/>
            <person name="Vandepoele K."/>
            <person name="Reski R."/>
            <person name="Cuming A.C."/>
            <person name="Tuskan G.A."/>
            <person name="Maumus F."/>
            <person name="Salse J."/>
            <person name="Schmutz J."/>
            <person name="Rensing S.A."/>
        </authorList>
    </citation>
    <scope>NUCLEOTIDE SEQUENCE [LARGE SCALE GENOMIC DNA]</scope>
    <source>
        <strain evidence="3 4">cv. Gransden 2004</strain>
    </source>
</reference>
<dbReference type="Proteomes" id="UP000006727">
    <property type="component" value="Chromosome 10"/>
</dbReference>
<dbReference type="RefSeq" id="XP_024386821.1">
    <property type="nucleotide sequence ID" value="XM_024531053.2"/>
</dbReference>
<dbReference type="PaxDb" id="3218-PP1S293_13V6.1"/>
<dbReference type="Pfam" id="PF03080">
    <property type="entry name" value="Neprosin"/>
    <property type="match status" value="1"/>
</dbReference>
<dbReference type="OrthoDB" id="1858978at2759"/>
<proteinExistence type="predicted"/>
<dbReference type="InterPro" id="IPR004314">
    <property type="entry name" value="Neprosin"/>
</dbReference>
<dbReference type="PANTHER" id="PTHR31589">
    <property type="entry name" value="PROTEIN, PUTATIVE (DUF239)-RELATED-RELATED"/>
    <property type="match status" value="1"/>
</dbReference>
<evidence type="ECO:0000313" key="3">
    <source>
        <dbReference type="EnsemblPlants" id="Pp3c10_6890V3.1"/>
    </source>
</evidence>
<dbReference type="Gramene" id="Pp3c10_6890V3.1">
    <property type="protein sequence ID" value="Pp3c10_6890V3.1"/>
    <property type="gene ID" value="Pp3c10_6890"/>
</dbReference>
<dbReference type="EnsemblPlants" id="Pp3c10_6890V3.2">
    <property type="protein sequence ID" value="Pp3c10_6890V3.2"/>
    <property type="gene ID" value="Pp3c10_6890"/>
</dbReference>
<dbReference type="STRING" id="3218.A0A2K1JY00"/>
<dbReference type="PROSITE" id="PS52045">
    <property type="entry name" value="NEPROSIN_PEP_CD"/>
    <property type="match status" value="1"/>
</dbReference>
<dbReference type="PANTHER" id="PTHR31589:SF110">
    <property type="entry name" value="PROTEIN, PUTATIVE (DUF239)-RELATED"/>
    <property type="match status" value="1"/>
</dbReference>
<dbReference type="Gene3D" id="3.90.1320.10">
    <property type="entry name" value="Outer-capsid protein sigma 3, large lobe"/>
    <property type="match status" value="1"/>
</dbReference>
<reference evidence="2 4" key="1">
    <citation type="journal article" date="2008" name="Science">
        <title>The Physcomitrella genome reveals evolutionary insights into the conquest of land by plants.</title>
        <authorList>
            <person name="Rensing S."/>
            <person name="Lang D."/>
            <person name="Zimmer A."/>
            <person name="Terry A."/>
            <person name="Salamov A."/>
            <person name="Shapiro H."/>
            <person name="Nishiyama T."/>
            <person name="Perroud P.-F."/>
            <person name="Lindquist E."/>
            <person name="Kamisugi Y."/>
            <person name="Tanahashi T."/>
            <person name="Sakakibara K."/>
            <person name="Fujita T."/>
            <person name="Oishi K."/>
            <person name="Shin-I T."/>
            <person name="Kuroki Y."/>
            <person name="Toyoda A."/>
            <person name="Suzuki Y."/>
            <person name="Hashimoto A."/>
            <person name="Yamaguchi K."/>
            <person name="Sugano A."/>
            <person name="Kohara Y."/>
            <person name="Fujiyama A."/>
            <person name="Anterola A."/>
            <person name="Aoki S."/>
            <person name="Ashton N."/>
            <person name="Barbazuk W.B."/>
            <person name="Barker E."/>
            <person name="Bennetzen J."/>
            <person name="Bezanilla M."/>
            <person name="Blankenship R."/>
            <person name="Cho S.H."/>
            <person name="Dutcher S."/>
            <person name="Estelle M."/>
            <person name="Fawcett J.A."/>
            <person name="Gundlach H."/>
            <person name="Hanada K."/>
            <person name="Heyl A."/>
            <person name="Hicks K.A."/>
            <person name="Hugh J."/>
            <person name="Lohr M."/>
            <person name="Mayer K."/>
            <person name="Melkozernov A."/>
            <person name="Murata T."/>
            <person name="Nelson D."/>
            <person name="Pils B."/>
            <person name="Prigge M."/>
            <person name="Reiss B."/>
            <person name="Renner T."/>
            <person name="Rombauts S."/>
            <person name="Rushton P."/>
            <person name="Sanderfoot A."/>
            <person name="Schween G."/>
            <person name="Shiu S.-H."/>
            <person name="Stueber K."/>
            <person name="Theodoulou F.L."/>
            <person name="Tu H."/>
            <person name="Van de Peer Y."/>
            <person name="Verrier P.J."/>
            <person name="Waters E."/>
            <person name="Wood A."/>
            <person name="Yang L."/>
            <person name="Cove D."/>
            <person name="Cuming A."/>
            <person name="Hasebe M."/>
            <person name="Lucas S."/>
            <person name="Mishler D.B."/>
            <person name="Reski R."/>
            <person name="Grigoriev I."/>
            <person name="Quatrano R.S."/>
            <person name="Boore J.L."/>
        </authorList>
    </citation>
    <scope>NUCLEOTIDE SEQUENCE [LARGE SCALE GENOMIC DNA]</scope>
    <source>
        <strain evidence="3 4">cv. Gransden 2004</strain>
    </source>
</reference>
<dbReference type="Gramene" id="Pp3c10_6890V3.2">
    <property type="protein sequence ID" value="Pp3c10_6890V3.2"/>
    <property type="gene ID" value="Pp3c10_6890"/>
</dbReference>
<evidence type="ECO:0000313" key="4">
    <source>
        <dbReference type="Proteomes" id="UP000006727"/>
    </source>
</evidence>
<protein>
    <recommendedName>
        <fullName evidence="1">Neprosin PEP catalytic domain-containing protein</fullName>
    </recommendedName>
</protein>
<organism evidence="2">
    <name type="scientific">Physcomitrium patens</name>
    <name type="common">Spreading-leaved earth moss</name>
    <name type="synonym">Physcomitrella patens</name>
    <dbReference type="NCBI Taxonomy" id="3218"/>
    <lineage>
        <taxon>Eukaryota</taxon>
        <taxon>Viridiplantae</taxon>
        <taxon>Streptophyta</taxon>
        <taxon>Embryophyta</taxon>
        <taxon>Bryophyta</taxon>
        <taxon>Bryophytina</taxon>
        <taxon>Bryopsida</taxon>
        <taxon>Funariidae</taxon>
        <taxon>Funariales</taxon>
        <taxon>Funariaceae</taxon>
        <taxon>Physcomitrium</taxon>
    </lineage>
</organism>
<name>A0A2K1JY00_PHYPA</name>
<dbReference type="InterPro" id="IPR053168">
    <property type="entry name" value="Glutamic_endopeptidase"/>
</dbReference>
<dbReference type="Pfam" id="PF14365">
    <property type="entry name" value="Neprosin_AP"/>
    <property type="match status" value="1"/>
</dbReference>
<dbReference type="AlphaFoldDB" id="A0A2K1JY00"/>
<evidence type="ECO:0000259" key="1">
    <source>
        <dbReference type="PROSITE" id="PS52045"/>
    </source>
</evidence>
<dbReference type="GeneID" id="112287722"/>
<evidence type="ECO:0000313" key="2">
    <source>
        <dbReference type="EMBL" id="PNR46408.1"/>
    </source>
</evidence>
<gene>
    <name evidence="3" type="primary">LOC112287722</name>
    <name evidence="2" type="ORF">PHYPA_013527</name>
</gene>
<dbReference type="FunFam" id="3.90.1320.10:FF:000001">
    <property type="entry name" value="Putative carboxyl-terminal proteinase"/>
    <property type="match status" value="1"/>
</dbReference>
<dbReference type="InterPro" id="IPR025521">
    <property type="entry name" value="Neprosin_propep"/>
</dbReference>
<sequence>MSKQKLPKLWAGFALLSIILVCYPILALSGVHSSSPDSKGVPSRRKLARIHRHLHRINKQAVTTIQSVDGDVIDCVDISRQPAFDHPALANHTVENPPEMLPFTAEGSKTAFAYSAPRFRPQLWHQSGLCPEGTVAIRRTLMKDVLRSGSFASYRKKRNGLASVPQPKKPHSMSENGHEHAIGYMQGDTYYGAQATINVWSPSVQVPSEFSLSQMWLLAGSFTGDLNSIEAGWQVSPQLYGDYSPRLFTYWTTDAYQATGCYNLLCSGFVQTSNEIAIGAAVTPVSSIDSSQYDIRILIWKDPIKGNWWMQFGESYLVGYWPAAIFTHLASSATMLEWGGEVVNTQPYGHHSATSMGSGQFAEKGFAQASYVRNIKYVDANNVLKTPVGMQTLAEHPNCYDIQSSVNPEWGAYFYYGGPGQNSNCP</sequence>
<keyword evidence="4" id="KW-1185">Reference proteome</keyword>
<dbReference type="EnsemblPlants" id="Pp3c10_6890V3.1">
    <property type="protein sequence ID" value="Pp3c10_6890V3.1"/>
    <property type="gene ID" value="Pp3c10_6890"/>
</dbReference>
<dbReference type="EMBL" id="ABEU02000010">
    <property type="protein sequence ID" value="PNR46408.1"/>
    <property type="molecule type" value="Genomic_DNA"/>
</dbReference>
<accession>A0A2K1JY00</accession>
<reference evidence="3" key="3">
    <citation type="submission" date="2020-12" db="UniProtKB">
        <authorList>
            <consortium name="EnsemblPlants"/>
        </authorList>
    </citation>
    <scope>IDENTIFICATION</scope>
</reference>
<feature type="domain" description="Neprosin PEP catalytic" evidence="1">
    <location>
        <begin position="172"/>
        <end position="426"/>
    </location>
</feature>